<organism evidence="2 3">
    <name type="scientific">Isoalcanivorax pacificus W11-5</name>
    <dbReference type="NCBI Taxonomy" id="391936"/>
    <lineage>
        <taxon>Bacteria</taxon>
        <taxon>Pseudomonadati</taxon>
        <taxon>Pseudomonadota</taxon>
        <taxon>Gammaproteobacteria</taxon>
        <taxon>Oceanospirillales</taxon>
        <taxon>Alcanivoracaceae</taxon>
        <taxon>Isoalcanivorax</taxon>
    </lineage>
</organism>
<accession>A0A0B4XJ10</accession>
<evidence type="ECO:0008006" key="4">
    <source>
        <dbReference type="Google" id="ProtNLM"/>
    </source>
</evidence>
<protein>
    <recommendedName>
        <fullName evidence="4">DUF4282 domain-containing protein</fullName>
    </recommendedName>
</protein>
<reference evidence="2 3" key="1">
    <citation type="journal article" date="2012" name="J. Bacteriol.">
        <title>Genome sequence of an alkane-degrading bacterium, Alcanivorax pacificus type strain W11-5, isolated from deep sea sediment.</title>
        <authorList>
            <person name="Lai Q."/>
            <person name="Shao Z."/>
        </authorList>
    </citation>
    <scope>NUCLEOTIDE SEQUENCE [LARGE SCALE GENOMIC DNA]</scope>
    <source>
        <strain evidence="2 3">W11-5</strain>
    </source>
</reference>
<keyword evidence="1" id="KW-0812">Transmembrane</keyword>
<name>A0A0B4XJ10_9GAMM</name>
<feature type="transmembrane region" description="Helical" evidence="1">
    <location>
        <begin position="46"/>
        <end position="69"/>
    </location>
</feature>
<dbReference type="AlphaFoldDB" id="A0A0B4XJ10"/>
<proteinExistence type="predicted"/>
<keyword evidence="3" id="KW-1185">Reference proteome</keyword>
<keyword evidence="1" id="KW-0472">Membrane</keyword>
<feature type="transmembrane region" description="Helical" evidence="1">
    <location>
        <begin position="75"/>
        <end position="96"/>
    </location>
</feature>
<dbReference type="KEGG" id="apac:S7S_01305"/>
<evidence type="ECO:0000313" key="3">
    <source>
        <dbReference type="Proteomes" id="UP000006764"/>
    </source>
</evidence>
<keyword evidence="1" id="KW-1133">Transmembrane helix</keyword>
<dbReference type="RefSeq" id="WP_008736218.1">
    <property type="nucleotide sequence ID" value="NZ_CP004387.1"/>
</dbReference>
<gene>
    <name evidence="2" type="ORF">S7S_01305</name>
</gene>
<dbReference type="EMBL" id="CP004387">
    <property type="protein sequence ID" value="AJD46685.1"/>
    <property type="molecule type" value="Genomic_DNA"/>
</dbReference>
<dbReference type="HOGENOM" id="CLU_1631879_0_0_6"/>
<evidence type="ECO:0000256" key="1">
    <source>
        <dbReference type="SAM" id="Phobius"/>
    </source>
</evidence>
<evidence type="ECO:0000313" key="2">
    <source>
        <dbReference type="EMBL" id="AJD46685.1"/>
    </source>
</evidence>
<dbReference type="Proteomes" id="UP000006764">
    <property type="component" value="Chromosome"/>
</dbReference>
<sequence>MTDPQSAYTNRGQYPGTDDDLAAGNMLKNFADWRFNRYLTMQLLPLFYLLLILGALAVIAGLVAMAFYFSPMVGLIAAGISPFVLLITIAVIRAALEYLIMAHRIMRIIERMDALPHQVADLSYRVDGITQHVDQLIHRVDDIHDALMHARPVLSALSLPRRLLERLNGHSR</sequence>
<dbReference type="OrthoDB" id="6077828at2"/>
<dbReference type="Pfam" id="PF14110">
    <property type="entry name" value="DUF4282"/>
    <property type="match status" value="1"/>
</dbReference>
<dbReference type="InterPro" id="IPR025557">
    <property type="entry name" value="DUF4282"/>
</dbReference>